<evidence type="ECO:0000259" key="4">
    <source>
        <dbReference type="Pfam" id="PF19033"/>
    </source>
</evidence>
<name>A0A6P9A3Y8_THRPL</name>
<accession>A0A6P9A3Y8</accession>
<evidence type="ECO:0000313" key="5">
    <source>
        <dbReference type="Proteomes" id="UP000515158"/>
    </source>
</evidence>
<dbReference type="Proteomes" id="UP000515158">
    <property type="component" value="Unplaced"/>
</dbReference>
<dbReference type="GO" id="GO:0035658">
    <property type="term" value="C:Mon1-Ccz1 complex"/>
    <property type="evidence" value="ECO:0007669"/>
    <property type="project" value="InterPro"/>
</dbReference>
<dbReference type="RefSeq" id="XP_034251406.1">
    <property type="nucleotide sequence ID" value="XM_034395515.1"/>
</dbReference>
<dbReference type="InterPro" id="IPR043988">
    <property type="entry name" value="CCZ1/INTU_longin_2"/>
</dbReference>
<feature type="domain" description="CCZ1/INTU/HPS4 third Longin" evidence="4">
    <location>
        <begin position="356"/>
        <end position="452"/>
    </location>
</feature>
<dbReference type="AlphaFoldDB" id="A0A6P9A3Y8"/>
<reference evidence="6" key="1">
    <citation type="submission" date="2025-08" db="UniProtKB">
        <authorList>
            <consortium name="RefSeq"/>
        </authorList>
    </citation>
    <scope>IDENTIFICATION</scope>
    <source>
        <tissue evidence="6">Total insect</tissue>
    </source>
</reference>
<dbReference type="OrthoDB" id="240546at2759"/>
<dbReference type="PANTHER" id="PTHR13056">
    <property type="entry name" value="VACUOLAR FUSION PROTEIN CCZ1 HOMOLOG-RELATED"/>
    <property type="match status" value="1"/>
</dbReference>
<dbReference type="InterPro" id="IPR043987">
    <property type="entry name" value="CCZ1/INTU/HSP4_longin_1"/>
</dbReference>
<feature type="domain" description="CCZ1/INTU/HSP4 first Longin" evidence="2">
    <location>
        <begin position="9"/>
        <end position="134"/>
    </location>
</feature>
<feature type="domain" description="CCZ1/INTU second Longin" evidence="3">
    <location>
        <begin position="205"/>
        <end position="329"/>
    </location>
</feature>
<protein>
    <submittedName>
        <fullName evidence="6">Vacuolar fusion protein CCZ1 homolog isoform X2</fullName>
    </submittedName>
</protein>
<organism evidence="6">
    <name type="scientific">Thrips palmi</name>
    <name type="common">Melon thrips</name>
    <dbReference type="NCBI Taxonomy" id="161013"/>
    <lineage>
        <taxon>Eukaryota</taxon>
        <taxon>Metazoa</taxon>
        <taxon>Ecdysozoa</taxon>
        <taxon>Arthropoda</taxon>
        <taxon>Hexapoda</taxon>
        <taxon>Insecta</taxon>
        <taxon>Pterygota</taxon>
        <taxon>Neoptera</taxon>
        <taxon>Paraneoptera</taxon>
        <taxon>Thysanoptera</taxon>
        <taxon>Terebrantia</taxon>
        <taxon>Thripoidea</taxon>
        <taxon>Thripidae</taxon>
        <taxon>Thrips</taxon>
    </lineage>
</organism>
<dbReference type="PANTHER" id="PTHR13056:SF0">
    <property type="entry name" value="VACUOLAR FUSION PROTEIN CCZ1 HOMOLOG-RELATED"/>
    <property type="match status" value="1"/>
</dbReference>
<gene>
    <name evidence="6" type="primary">LOC117651485</name>
</gene>
<dbReference type="InterPro" id="IPR013176">
    <property type="entry name" value="Ccz1"/>
</dbReference>
<dbReference type="Pfam" id="PF19031">
    <property type="entry name" value="Intu_longin_1"/>
    <property type="match status" value="1"/>
</dbReference>
<proteinExistence type="inferred from homology"/>
<comment type="similarity">
    <text evidence="1">Belongs to the CCZ1 family.</text>
</comment>
<dbReference type="GO" id="GO:0016192">
    <property type="term" value="P:vesicle-mediated transport"/>
    <property type="evidence" value="ECO:0007669"/>
    <property type="project" value="InterPro"/>
</dbReference>
<sequence length="464" mass="53268">MAHDSPLSLKYFYIYNSSYGQKEGEEAQKILYYYPTKTDLDSQIKNVGLTEAIIKFTETFNCNQQCESLHTQKTRQLYYQPEDGFWMVLVLTVPTATKTKEGIDHLEYQSDEVQDNIYWAVLKQAYRSFQLFNGSFSNILDSEKDPTKLRYKLDHFFAKYLIKLKPQHADILDVFHGIQFLPLDKKTFLHVQTLVNLLECSFPKVRHTAFLYNDQLVWSGLEPDDMQAMYRYLITSLLPAQMETELQGGPMPRQSAAFSALHFGRFVSGPSNLQGDDVGKIPKVYLKNDDGPVICHLVIYRALNATVCLFIDEAVSLEMDFFQRLDIFLGHRLTSLGSEIAEQFNHSVASAASAESGAKFVYFNQLNRAQKSTIHLDNRKSGNISVPVDVLRILADVNADFMERKPTTGETIVKTMNDFWVVGKLSNLREFYVVIHHKNANLIEINEEVKKLCDSQFKSIFFNE</sequence>
<evidence type="ECO:0000259" key="3">
    <source>
        <dbReference type="Pfam" id="PF19032"/>
    </source>
</evidence>
<dbReference type="Pfam" id="PF19032">
    <property type="entry name" value="Intu_longin_2"/>
    <property type="match status" value="1"/>
</dbReference>
<dbReference type="GeneID" id="117651485"/>
<evidence type="ECO:0000256" key="1">
    <source>
        <dbReference type="ARBA" id="ARBA00005352"/>
    </source>
</evidence>
<dbReference type="InterPro" id="IPR043989">
    <property type="entry name" value="CCZ1/INTU/HSP4_longin_3"/>
</dbReference>
<dbReference type="CTD" id="51622"/>
<evidence type="ECO:0000313" key="6">
    <source>
        <dbReference type="RefSeq" id="XP_034251406.1"/>
    </source>
</evidence>
<evidence type="ECO:0000259" key="2">
    <source>
        <dbReference type="Pfam" id="PF19031"/>
    </source>
</evidence>
<keyword evidence="5" id="KW-1185">Reference proteome</keyword>
<dbReference type="Pfam" id="PF19033">
    <property type="entry name" value="Intu_longin_3"/>
    <property type="match status" value="1"/>
</dbReference>